<feature type="domain" description="RCK C-terminal" evidence="10">
    <location>
        <begin position="401"/>
        <end position="482"/>
    </location>
</feature>
<dbReference type="InterPro" id="IPR036721">
    <property type="entry name" value="RCK_C_sf"/>
</dbReference>
<dbReference type="InterPro" id="IPR006037">
    <property type="entry name" value="RCK_C"/>
</dbReference>
<dbReference type="Proteomes" id="UP001164390">
    <property type="component" value="Chromosome"/>
</dbReference>
<dbReference type="RefSeq" id="WP_271636669.1">
    <property type="nucleotide sequence ID" value="NZ_CP094970.1"/>
</dbReference>
<feature type="transmembrane region" description="Helical" evidence="9">
    <location>
        <begin position="6"/>
        <end position="28"/>
    </location>
</feature>
<dbReference type="NCBIfam" id="NF003715">
    <property type="entry name" value="PRK05326.1-2"/>
    <property type="match status" value="1"/>
</dbReference>
<keyword evidence="2" id="KW-0813">Transport</keyword>
<feature type="transmembrane region" description="Helical" evidence="9">
    <location>
        <begin position="60"/>
        <end position="77"/>
    </location>
</feature>
<evidence type="ECO:0000256" key="2">
    <source>
        <dbReference type="ARBA" id="ARBA00022448"/>
    </source>
</evidence>
<gene>
    <name evidence="11" type="ORF">L0C25_11680</name>
</gene>
<dbReference type="Pfam" id="PF02080">
    <property type="entry name" value="TrkA_C"/>
    <property type="match status" value="1"/>
</dbReference>
<keyword evidence="5 9" id="KW-0812">Transmembrane</keyword>
<keyword evidence="3" id="KW-0050">Antiport</keyword>
<dbReference type="PROSITE" id="PS51202">
    <property type="entry name" value="RCK_C"/>
    <property type="match status" value="1"/>
</dbReference>
<comment type="subcellular location">
    <subcellularLocation>
        <location evidence="1">Cell membrane</location>
        <topology evidence="1">Multi-pass membrane protein</topology>
    </subcellularLocation>
</comment>
<keyword evidence="6 9" id="KW-1133">Transmembrane helix</keyword>
<keyword evidence="7" id="KW-0406">Ion transport</keyword>
<reference evidence="11" key="1">
    <citation type="submission" date="2022-01" db="EMBL/GenBank/DDBJ databases">
        <title>Nocardioidaceae gen. sp. A5X3R13.</title>
        <authorList>
            <person name="Lopez Marin M.A."/>
            <person name="Uhlik O."/>
        </authorList>
    </citation>
    <scope>NUCLEOTIDE SEQUENCE</scope>
    <source>
        <strain evidence="11">A5X3R13</strain>
    </source>
</reference>
<dbReference type="SUPFAM" id="SSF116726">
    <property type="entry name" value="TrkA C-terminal domain-like"/>
    <property type="match status" value="1"/>
</dbReference>
<dbReference type="InterPro" id="IPR006153">
    <property type="entry name" value="Cation/H_exchanger_TM"/>
</dbReference>
<dbReference type="Pfam" id="PF00999">
    <property type="entry name" value="Na_H_Exchanger"/>
    <property type="match status" value="1"/>
</dbReference>
<evidence type="ECO:0000256" key="1">
    <source>
        <dbReference type="ARBA" id="ARBA00004651"/>
    </source>
</evidence>
<accession>A0AA46YM56</accession>
<dbReference type="EMBL" id="CP094970">
    <property type="protein sequence ID" value="UYM07695.1"/>
    <property type="molecule type" value="Genomic_DNA"/>
</dbReference>
<dbReference type="Gene3D" id="3.30.70.1450">
    <property type="entry name" value="Regulator of K+ conductance, C-terminal domain"/>
    <property type="match status" value="1"/>
</dbReference>
<evidence type="ECO:0000259" key="10">
    <source>
        <dbReference type="PROSITE" id="PS51202"/>
    </source>
</evidence>
<evidence type="ECO:0000256" key="6">
    <source>
        <dbReference type="ARBA" id="ARBA00022989"/>
    </source>
</evidence>
<feature type="transmembrane region" description="Helical" evidence="9">
    <location>
        <begin position="182"/>
        <end position="202"/>
    </location>
</feature>
<evidence type="ECO:0000256" key="9">
    <source>
        <dbReference type="SAM" id="Phobius"/>
    </source>
</evidence>
<dbReference type="GO" id="GO:1902600">
    <property type="term" value="P:proton transmembrane transport"/>
    <property type="evidence" value="ECO:0007669"/>
    <property type="project" value="InterPro"/>
</dbReference>
<name>A0AA46YM56_9ACTN</name>
<dbReference type="NCBIfam" id="NF003716">
    <property type="entry name" value="PRK05326.1-3"/>
    <property type="match status" value="1"/>
</dbReference>
<evidence type="ECO:0000256" key="7">
    <source>
        <dbReference type="ARBA" id="ARBA00023065"/>
    </source>
</evidence>
<feature type="transmembrane region" description="Helical" evidence="9">
    <location>
        <begin position="239"/>
        <end position="259"/>
    </location>
</feature>
<dbReference type="KEGG" id="sgrg:L0C25_11680"/>
<dbReference type="GO" id="GO:0006813">
    <property type="term" value="P:potassium ion transport"/>
    <property type="evidence" value="ECO:0007669"/>
    <property type="project" value="InterPro"/>
</dbReference>
<feature type="transmembrane region" description="Helical" evidence="9">
    <location>
        <begin position="89"/>
        <end position="114"/>
    </location>
</feature>
<dbReference type="Gene3D" id="1.20.1530.20">
    <property type="match status" value="1"/>
</dbReference>
<feature type="transmembrane region" description="Helical" evidence="9">
    <location>
        <begin position="214"/>
        <end position="233"/>
    </location>
</feature>
<keyword evidence="8 9" id="KW-0472">Membrane</keyword>
<keyword evidence="12" id="KW-1185">Reference proteome</keyword>
<evidence type="ECO:0000256" key="4">
    <source>
        <dbReference type="ARBA" id="ARBA00022475"/>
    </source>
</evidence>
<organism evidence="11 12">
    <name type="scientific">Solicola gregarius</name>
    <dbReference type="NCBI Taxonomy" id="2908642"/>
    <lineage>
        <taxon>Bacteria</taxon>
        <taxon>Bacillati</taxon>
        <taxon>Actinomycetota</taxon>
        <taxon>Actinomycetes</taxon>
        <taxon>Propionibacteriales</taxon>
        <taxon>Nocardioidaceae</taxon>
        <taxon>Solicola</taxon>
    </lineage>
</organism>
<dbReference type="GO" id="GO:0008324">
    <property type="term" value="F:monoatomic cation transmembrane transporter activity"/>
    <property type="evidence" value="ECO:0007669"/>
    <property type="project" value="InterPro"/>
</dbReference>
<feature type="transmembrane region" description="Helical" evidence="9">
    <location>
        <begin position="271"/>
        <end position="289"/>
    </location>
</feature>
<evidence type="ECO:0000256" key="8">
    <source>
        <dbReference type="ARBA" id="ARBA00023136"/>
    </source>
</evidence>
<dbReference type="PANTHER" id="PTHR32507:SF7">
    <property type="entry name" value="K(+)_H(+) ANTIPORTER NHAP2"/>
    <property type="match status" value="1"/>
</dbReference>
<feature type="transmembrane region" description="Helical" evidence="9">
    <location>
        <begin position="295"/>
        <end position="312"/>
    </location>
</feature>
<proteinExistence type="predicted"/>
<keyword evidence="4" id="KW-1003">Cell membrane</keyword>
<dbReference type="GO" id="GO:0005886">
    <property type="term" value="C:plasma membrane"/>
    <property type="evidence" value="ECO:0007669"/>
    <property type="project" value="UniProtKB-SubCell"/>
</dbReference>
<evidence type="ECO:0000256" key="3">
    <source>
        <dbReference type="ARBA" id="ARBA00022449"/>
    </source>
</evidence>
<sequence length="496" mass="52135">MDIGELDVVLLVVPVVLLGAILAVRLSVRLGLPTLLMYLGIGLVLGDGVVGIEFSDADLAHALGFAALVLILAEGGLSTKWEQIRPSIVLGLLLATVGVVVSVAVVALAAHYLLDLSWQTSVLIGAVTSPTDAAAVFSVLRNVPLKSSVLGTLEAESGLNDAPTVLVVVAVSSGMATEHSPLVLLLLIVFELVAGALVGFLIAKIGAWLLRGAALPSAGLYPLAVLAFAVLAYGSAAALHASGFAAVYIAALVLGNTELPHRRAARSFAEGVGWLAQIGLFVMLGLLATPARLEWWHAAAAIVVGSVLTFLARPLSVVACGVWLRVPWNEQAFLGWAGVRGAVPIVLATIPLAHGVDGANDIFDIVFLFVIMFTFLQGPTLGWSARRLGVSSADEARDVDIDAAPLERVSADMLQIHVPKSSRMVGVEVGELRLPGGASVALVVRSGETVSPDRTMRIRPRDDLLVVVPRRERERVEARLRAIARHGRLAGWRRDG</sequence>
<dbReference type="AlphaFoldDB" id="A0AA46YM56"/>
<evidence type="ECO:0000256" key="5">
    <source>
        <dbReference type="ARBA" id="ARBA00022692"/>
    </source>
</evidence>
<protein>
    <submittedName>
        <fullName evidence="11">Potassium/proton antiporter</fullName>
    </submittedName>
</protein>
<feature type="transmembrane region" description="Helical" evidence="9">
    <location>
        <begin position="333"/>
        <end position="353"/>
    </location>
</feature>
<feature type="transmembrane region" description="Helical" evidence="9">
    <location>
        <begin position="365"/>
        <end position="383"/>
    </location>
</feature>
<dbReference type="InterPro" id="IPR038770">
    <property type="entry name" value="Na+/solute_symporter_sf"/>
</dbReference>
<dbReference type="GO" id="GO:0015297">
    <property type="term" value="F:antiporter activity"/>
    <property type="evidence" value="ECO:0007669"/>
    <property type="project" value="UniProtKB-KW"/>
</dbReference>
<dbReference type="PANTHER" id="PTHR32507">
    <property type="entry name" value="NA(+)/H(+) ANTIPORTER 1"/>
    <property type="match status" value="1"/>
</dbReference>
<feature type="transmembrane region" description="Helical" evidence="9">
    <location>
        <begin position="35"/>
        <end position="54"/>
    </location>
</feature>
<evidence type="ECO:0000313" key="12">
    <source>
        <dbReference type="Proteomes" id="UP001164390"/>
    </source>
</evidence>
<evidence type="ECO:0000313" key="11">
    <source>
        <dbReference type="EMBL" id="UYM07695.1"/>
    </source>
</evidence>